<comment type="caution">
    <text evidence="7">The sequence shown here is derived from an EMBL/GenBank/DDBJ whole genome shotgun (WGS) entry which is preliminary data.</text>
</comment>
<reference evidence="8" key="1">
    <citation type="journal article" date="2017" name="Nat. Microbiol.">
        <title>Global analysis of biosynthetic gene clusters reveals vast potential of secondary metabolite production in Penicillium species.</title>
        <authorList>
            <person name="Nielsen J.C."/>
            <person name="Grijseels S."/>
            <person name="Prigent S."/>
            <person name="Ji B."/>
            <person name="Dainat J."/>
            <person name="Nielsen K.F."/>
            <person name="Frisvad J.C."/>
            <person name="Workman M."/>
            <person name="Nielsen J."/>
        </authorList>
    </citation>
    <scope>NUCLEOTIDE SEQUENCE [LARGE SCALE GENOMIC DNA]</scope>
    <source>
        <strain evidence="8">IBT 4502</strain>
    </source>
</reference>
<dbReference type="GO" id="GO:0005524">
    <property type="term" value="F:ATP binding"/>
    <property type="evidence" value="ECO:0007669"/>
    <property type="project" value="UniProtKB-KW"/>
</dbReference>
<dbReference type="PANTHER" id="PTHR45626:SF22">
    <property type="entry name" value="DNA REPAIR PROTEIN RAD5"/>
    <property type="match status" value="1"/>
</dbReference>
<feature type="domain" description="Helicase C-terminal" evidence="6">
    <location>
        <begin position="714"/>
        <end position="868"/>
    </location>
</feature>
<keyword evidence="8" id="KW-1185">Reference proteome</keyword>
<dbReference type="InterPro" id="IPR001650">
    <property type="entry name" value="Helicase_C-like"/>
</dbReference>
<protein>
    <recommendedName>
        <fullName evidence="9">Helicase ATP-binding domain-containing protein</fullName>
    </recommendedName>
</protein>
<dbReference type="OrthoDB" id="448448at2759"/>
<dbReference type="SMART" id="SM00490">
    <property type="entry name" value="HELICc"/>
    <property type="match status" value="1"/>
</dbReference>
<dbReference type="PROSITE" id="PS51194">
    <property type="entry name" value="HELICASE_CTER"/>
    <property type="match status" value="1"/>
</dbReference>
<dbReference type="CDD" id="cd18793">
    <property type="entry name" value="SF2_C_SNF"/>
    <property type="match status" value="1"/>
</dbReference>
<dbReference type="GO" id="GO:0016787">
    <property type="term" value="F:hydrolase activity"/>
    <property type="evidence" value="ECO:0007669"/>
    <property type="project" value="UniProtKB-KW"/>
</dbReference>
<feature type="compositionally biased region" description="Polar residues" evidence="4">
    <location>
        <begin position="264"/>
        <end position="277"/>
    </location>
</feature>
<proteinExistence type="predicted"/>
<keyword evidence="3" id="KW-0067">ATP-binding</keyword>
<sequence>MAHDGLHQLLPQKRLLNEDERAIYLGSKSQCLSRHTAKTSRPEPYIHCQSTIVQENWPGIVEERWNSANDISMSASSNEADVVANDKPGSESQASPDLCSPEPVEVCYGCIPNVCVEFQQSLPVPSNSLSSGDDVCILEVLPGPDYFVICTLSSDEMIGFINLKTSCTLKSLQHVGKVRLEIALKSSEWQVVQQTSSRPFTTIVEITVFGISSIADAVGQCLSEGDLFLQSPLYDTGAQHQNPHLLVFPDISEGESDSEDCHTGNMSIENTPKSTISTPTEGLFDVMNDLGQYEPFCPVKVDPRLTVELLQAGVEFMIHRETGQFRPSKSLWCDEEDSTFAPCYRHVITGSKRHDPLSGPFGGILADEMGLGKTLTTLATILCTLENATTWLRNDTCGSFTRQRSKATVIVVPSEVLMNQWRIIPGTLVACKYHGRSRESQSESIQHIDIMLTTYATAMSELRRRKGLLHKTEFYRLVLDEAHNIRKRKTRQYVAVSEISAARRWCITGTPIQNKVDDLGALVSFLKVPFLEDPEVFRVHITNQTYSNTSNRFDNLRKLLGCICIRRTKAIGYFSDPTVDLLYLELSHAEAQSYNDIVRRHRARLDMAVSLGDNANASQQIFKAFHELRLFCNNGTPEAKETSCIEHERIKAHRDVKACQEEDKGAHTSGEQDFHDFTNGQSSFQITPELSHAQLVSESISGDTMDSEAIHTTILSSKLSALSKRIAGQPSGEKCIVFSFWKTSLDLVAAILRRDNIPYLRIDGSVSSAERQRALCGFDNASERMVLLMTIGTGAVGLNLASATRVHILEPQWNPMIEQQAIGRALRLGQTKKVVHVVSSQAYKLQVALKSFEKHGSDGSVPEMAKLFNEIVPEV</sequence>
<evidence type="ECO:0000256" key="3">
    <source>
        <dbReference type="ARBA" id="ARBA00022840"/>
    </source>
</evidence>
<dbReference type="InterPro" id="IPR049730">
    <property type="entry name" value="SNF2/RAD54-like_C"/>
</dbReference>
<dbReference type="STRING" id="60169.A0A1V6NKP3"/>
<dbReference type="Pfam" id="PF00271">
    <property type="entry name" value="Helicase_C"/>
    <property type="match status" value="1"/>
</dbReference>
<dbReference type="SMART" id="SM00487">
    <property type="entry name" value="DEXDc"/>
    <property type="match status" value="1"/>
</dbReference>
<evidence type="ECO:0000259" key="6">
    <source>
        <dbReference type="PROSITE" id="PS51194"/>
    </source>
</evidence>
<dbReference type="EMBL" id="MDYM01000006">
    <property type="protein sequence ID" value="OQD65117.1"/>
    <property type="molecule type" value="Genomic_DNA"/>
</dbReference>
<dbReference type="InterPro" id="IPR000330">
    <property type="entry name" value="SNF2_N"/>
</dbReference>
<dbReference type="GO" id="GO:0006281">
    <property type="term" value="P:DNA repair"/>
    <property type="evidence" value="ECO:0007669"/>
    <property type="project" value="TreeGrafter"/>
</dbReference>
<dbReference type="SUPFAM" id="SSF52540">
    <property type="entry name" value="P-loop containing nucleoside triphosphate hydrolases"/>
    <property type="match status" value="2"/>
</dbReference>
<dbReference type="Proteomes" id="UP000191408">
    <property type="component" value="Unassembled WGS sequence"/>
</dbReference>
<dbReference type="AlphaFoldDB" id="A0A1V6NKP3"/>
<dbReference type="Gene3D" id="3.40.50.300">
    <property type="entry name" value="P-loop containing nucleotide triphosphate hydrolases"/>
    <property type="match status" value="1"/>
</dbReference>
<dbReference type="InterPro" id="IPR038718">
    <property type="entry name" value="SNF2-like_sf"/>
</dbReference>
<dbReference type="InterPro" id="IPR027417">
    <property type="entry name" value="P-loop_NTPase"/>
</dbReference>
<evidence type="ECO:0000256" key="4">
    <source>
        <dbReference type="SAM" id="MobiDB-lite"/>
    </source>
</evidence>
<dbReference type="InterPro" id="IPR014001">
    <property type="entry name" value="Helicase_ATP-bd"/>
</dbReference>
<evidence type="ECO:0000256" key="1">
    <source>
        <dbReference type="ARBA" id="ARBA00022741"/>
    </source>
</evidence>
<evidence type="ECO:0000313" key="8">
    <source>
        <dbReference type="Proteomes" id="UP000191408"/>
    </source>
</evidence>
<keyword evidence="2" id="KW-0378">Hydrolase</keyword>
<dbReference type="GO" id="GO:0005634">
    <property type="term" value="C:nucleus"/>
    <property type="evidence" value="ECO:0007669"/>
    <property type="project" value="TreeGrafter"/>
</dbReference>
<evidence type="ECO:0000256" key="2">
    <source>
        <dbReference type="ARBA" id="ARBA00022801"/>
    </source>
</evidence>
<dbReference type="GO" id="GO:0008094">
    <property type="term" value="F:ATP-dependent activity, acting on DNA"/>
    <property type="evidence" value="ECO:0007669"/>
    <property type="project" value="TreeGrafter"/>
</dbReference>
<accession>A0A1V6NKP3</accession>
<keyword evidence="1" id="KW-0547">Nucleotide-binding</keyword>
<dbReference type="CDD" id="cd18008">
    <property type="entry name" value="DEXDc_SHPRH-like"/>
    <property type="match status" value="1"/>
</dbReference>
<dbReference type="PANTHER" id="PTHR45626">
    <property type="entry name" value="TRANSCRIPTION TERMINATION FACTOR 2-RELATED"/>
    <property type="match status" value="1"/>
</dbReference>
<feature type="region of interest" description="Disordered" evidence="4">
    <location>
        <begin position="76"/>
        <end position="97"/>
    </location>
</feature>
<organism evidence="7 8">
    <name type="scientific">Penicillium polonicum</name>
    <dbReference type="NCBI Taxonomy" id="60169"/>
    <lineage>
        <taxon>Eukaryota</taxon>
        <taxon>Fungi</taxon>
        <taxon>Dikarya</taxon>
        <taxon>Ascomycota</taxon>
        <taxon>Pezizomycotina</taxon>
        <taxon>Eurotiomycetes</taxon>
        <taxon>Eurotiomycetidae</taxon>
        <taxon>Eurotiales</taxon>
        <taxon>Aspergillaceae</taxon>
        <taxon>Penicillium</taxon>
    </lineage>
</organism>
<dbReference type="Pfam" id="PF00176">
    <property type="entry name" value="SNF2-rel_dom"/>
    <property type="match status" value="1"/>
</dbReference>
<evidence type="ECO:0008006" key="9">
    <source>
        <dbReference type="Google" id="ProtNLM"/>
    </source>
</evidence>
<evidence type="ECO:0000259" key="5">
    <source>
        <dbReference type="PROSITE" id="PS51192"/>
    </source>
</evidence>
<dbReference type="PROSITE" id="PS51192">
    <property type="entry name" value="HELICASE_ATP_BIND_1"/>
    <property type="match status" value="1"/>
</dbReference>
<gene>
    <name evidence="7" type="ORF">PENPOL_c006G08704</name>
</gene>
<name>A0A1V6NKP3_PENPO</name>
<dbReference type="InterPro" id="IPR050628">
    <property type="entry name" value="SNF2_RAD54_helicase_TF"/>
</dbReference>
<dbReference type="Gene3D" id="3.40.50.10810">
    <property type="entry name" value="Tandem AAA-ATPase domain"/>
    <property type="match status" value="1"/>
</dbReference>
<evidence type="ECO:0000313" key="7">
    <source>
        <dbReference type="EMBL" id="OQD65117.1"/>
    </source>
</evidence>
<feature type="region of interest" description="Disordered" evidence="4">
    <location>
        <begin position="258"/>
        <end position="277"/>
    </location>
</feature>
<feature type="domain" description="Helicase ATP-binding" evidence="5">
    <location>
        <begin position="354"/>
        <end position="529"/>
    </location>
</feature>